<name>A0A2H3D6E1_ARMGA</name>
<dbReference type="InterPro" id="IPR000719">
    <property type="entry name" value="Prot_kinase_dom"/>
</dbReference>
<dbReference type="PANTHER" id="PTHR38248:SF2">
    <property type="entry name" value="FUNK1 11"/>
    <property type="match status" value="1"/>
</dbReference>
<dbReference type="SUPFAM" id="SSF56112">
    <property type="entry name" value="Protein kinase-like (PK-like)"/>
    <property type="match status" value="1"/>
</dbReference>
<evidence type="ECO:0000259" key="1">
    <source>
        <dbReference type="PROSITE" id="PS50011"/>
    </source>
</evidence>
<evidence type="ECO:0000313" key="3">
    <source>
        <dbReference type="Proteomes" id="UP000217790"/>
    </source>
</evidence>
<dbReference type="EMBL" id="KZ293668">
    <property type="protein sequence ID" value="PBK89670.1"/>
    <property type="molecule type" value="Genomic_DNA"/>
</dbReference>
<dbReference type="OrthoDB" id="5569250at2759"/>
<evidence type="ECO:0000313" key="2">
    <source>
        <dbReference type="EMBL" id="PBK89670.1"/>
    </source>
</evidence>
<organism evidence="2 3">
    <name type="scientific">Armillaria gallica</name>
    <name type="common">Bulbous honey fungus</name>
    <name type="synonym">Armillaria bulbosa</name>
    <dbReference type="NCBI Taxonomy" id="47427"/>
    <lineage>
        <taxon>Eukaryota</taxon>
        <taxon>Fungi</taxon>
        <taxon>Dikarya</taxon>
        <taxon>Basidiomycota</taxon>
        <taxon>Agaricomycotina</taxon>
        <taxon>Agaricomycetes</taxon>
        <taxon>Agaricomycetidae</taxon>
        <taxon>Agaricales</taxon>
        <taxon>Marasmiineae</taxon>
        <taxon>Physalacriaceae</taxon>
        <taxon>Armillaria</taxon>
    </lineage>
</organism>
<gene>
    <name evidence="2" type="ORF">ARMGADRAFT_865710</name>
</gene>
<dbReference type="PROSITE" id="PS50011">
    <property type="entry name" value="PROTEIN_KINASE_DOM"/>
    <property type="match status" value="1"/>
</dbReference>
<keyword evidence="3" id="KW-1185">Reference proteome</keyword>
<dbReference type="Pfam" id="PF17667">
    <property type="entry name" value="Pkinase_fungal"/>
    <property type="match status" value="1"/>
</dbReference>
<feature type="non-terminal residue" evidence="2">
    <location>
        <position position="95"/>
    </location>
</feature>
<dbReference type="STRING" id="47427.A0A2H3D6E1"/>
<dbReference type="GO" id="GO:0005524">
    <property type="term" value="F:ATP binding"/>
    <property type="evidence" value="ECO:0007669"/>
    <property type="project" value="InterPro"/>
</dbReference>
<dbReference type="InParanoid" id="A0A2H3D6E1"/>
<dbReference type="GO" id="GO:0004672">
    <property type="term" value="F:protein kinase activity"/>
    <property type="evidence" value="ECO:0007669"/>
    <property type="project" value="InterPro"/>
</dbReference>
<reference evidence="3" key="1">
    <citation type="journal article" date="2017" name="Nat. Ecol. Evol.">
        <title>Genome expansion and lineage-specific genetic innovations in the forest pathogenic fungi Armillaria.</title>
        <authorList>
            <person name="Sipos G."/>
            <person name="Prasanna A.N."/>
            <person name="Walter M.C."/>
            <person name="O'Connor E."/>
            <person name="Balint B."/>
            <person name="Krizsan K."/>
            <person name="Kiss B."/>
            <person name="Hess J."/>
            <person name="Varga T."/>
            <person name="Slot J."/>
            <person name="Riley R."/>
            <person name="Boka B."/>
            <person name="Rigling D."/>
            <person name="Barry K."/>
            <person name="Lee J."/>
            <person name="Mihaltcheva S."/>
            <person name="LaButti K."/>
            <person name="Lipzen A."/>
            <person name="Waldron R."/>
            <person name="Moloney N.M."/>
            <person name="Sperisen C."/>
            <person name="Kredics L."/>
            <person name="Vagvoelgyi C."/>
            <person name="Patrignani A."/>
            <person name="Fitzpatrick D."/>
            <person name="Nagy I."/>
            <person name="Doyle S."/>
            <person name="Anderson J.B."/>
            <person name="Grigoriev I.V."/>
            <person name="Gueldener U."/>
            <person name="Muensterkoetter M."/>
            <person name="Nagy L.G."/>
        </authorList>
    </citation>
    <scope>NUCLEOTIDE SEQUENCE [LARGE SCALE GENOMIC DNA]</scope>
    <source>
        <strain evidence="3">Ar21-2</strain>
    </source>
</reference>
<dbReference type="Gene3D" id="1.10.510.10">
    <property type="entry name" value="Transferase(Phosphotransferase) domain 1"/>
    <property type="match status" value="1"/>
</dbReference>
<feature type="domain" description="Protein kinase" evidence="1">
    <location>
        <begin position="1"/>
        <end position="95"/>
    </location>
</feature>
<dbReference type="AlphaFoldDB" id="A0A2H3D6E1"/>
<proteinExistence type="predicted"/>
<dbReference type="InterPro" id="IPR011009">
    <property type="entry name" value="Kinase-like_dom_sf"/>
</dbReference>
<dbReference type="PANTHER" id="PTHR38248">
    <property type="entry name" value="FUNK1 6"/>
    <property type="match status" value="1"/>
</dbReference>
<protein>
    <recommendedName>
        <fullName evidence="1">Protein kinase domain-containing protein</fullName>
    </recommendedName>
</protein>
<accession>A0A2H3D6E1</accession>
<dbReference type="InterPro" id="IPR040976">
    <property type="entry name" value="Pkinase_fungal"/>
</dbReference>
<feature type="non-terminal residue" evidence="2">
    <location>
        <position position="1"/>
    </location>
</feature>
<sequence length="95" mass="11293">LYETPKIQHRDMSLNNMMYRKRHDNSKRKCQIFGVLNDFDLSSLIPLKEATCLHRTGTPPYMAYDLLGQSDVGHLYRHDVEAFYYVLLMLCCRYE</sequence>
<dbReference type="Proteomes" id="UP000217790">
    <property type="component" value="Unassembled WGS sequence"/>
</dbReference>